<evidence type="ECO:0000256" key="5">
    <source>
        <dbReference type="ARBA" id="ARBA00022525"/>
    </source>
</evidence>
<keyword evidence="10 19" id="KW-0560">Oxidoreductase</keyword>
<dbReference type="PRINTS" id="PR00458">
    <property type="entry name" value="PEROXIDASE"/>
</dbReference>
<evidence type="ECO:0000256" key="2">
    <source>
        <dbReference type="ARBA" id="ARBA00002322"/>
    </source>
</evidence>
<keyword evidence="22" id="KW-1185">Reference proteome</keyword>
<dbReference type="InterPro" id="IPR000823">
    <property type="entry name" value="Peroxidase_pln"/>
</dbReference>
<comment type="function">
    <text evidence="2">Removal of H(2)O(2), oxidation of toxic reductants, biosynthesis and degradation of lignin, suberization, auxin catabolism, response to environmental stresses such as wounding, pathogen attack and oxidative stress. These functions might be dependent on each isozyme/isoform in each plant tissue.</text>
</comment>
<dbReference type="GO" id="GO:0005576">
    <property type="term" value="C:extracellular region"/>
    <property type="evidence" value="ECO:0007669"/>
    <property type="project" value="UniProtKB-SubCell"/>
</dbReference>
<feature type="binding site" evidence="16">
    <location>
        <position position="239"/>
    </location>
    <ligand>
        <name>Ca(2+)</name>
        <dbReference type="ChEBI" id="CHEBI:29108"/>
        <label>2</label>
    </ligand>
</feature>
<dbReference type="GO" id="GO:0140825">
    <property type="term" value="F:lactoperoxidase activity"/>
    <property type="evidence" value="ECO:0007669"/>
    <property type="project" value="UniProtKB-EC"/>
</dbReference>
<dbReference type="PRINTS" id="PR00461">
    <property type="entry name" value="PLPEROXIDASE"/>
</dbReference>
<dbReference type="FunFam" id="1.10.420.10:FF:000001">
    <property type="entry name" value="Peroxidase"/>
    <property type="match status" value="1"/>
</dbReference>
<name>A0AAD8IJD4_9APIA</name>
<comment type="catalytic activity">
    <reaction evidence="1 19">
        <text>2 a phenolic donor + H2O2 = 2 a phenolic radical donor + 2 H2O</text>
        <dbReference type="Rhea" id="RHEA:56136"/>
        <dbReference type="ChEBI" id="CHEBI:15377"/>
        <dbReference type="ChEBI" id="CHEBI:16240"/>
        <dbReference type="ChEBI" id="CHEBI:139520"/>
        <dbReference type="ChEBI" id="CHEBI:139521"/>
        <dbReference type="EC" id="1.11.1.7"/>
    </reaction>
</comment>
<proteinExistence type="inferred from homology"/>
<feature type="active site" description="Proton acceptor" evidence="14">
    <location>
        <position position="54"/>
    </location>
</feature>
<evidence type="ECO:0000313" key="22">
    <source>
        <dbReference type="Proteomes" id="UP001237642"/>
    </source>
</evidence>
<dbReference type="CDD" id="cd00693">
    <property type="entry name" value="secretory_peroxidase"/>
    <property type="match status" value="1"/>
</dbReference>
<reference evidence="21" key="2">
    <citation type="submission" date="2023-05" db="EMBL/GenBank/DDBJ databases">
        <authorList>
            <person name="Schelkunov M.I."/>
        </authorList>
    </citation>
    <scope>NUCLEOTIDE SEQUENCE</scope>
    <source>
        <strain evidence="21">Hsosn_3</strain>
        <tissue evidence="21">Leaf</tissue>
    </source>
</reference>
<evidence type="ECO:0000256" key="8">
    <source>
        <dbReference type="ARBA" id="ARBA00022723"/>
    </source>
</evidence>
<keyword evidence="5 19" id="KW-0964">Secreted</keyword>
<evidence type="ECO:0000256" key="19">
    <source>
        <dbReference type="RuleBase" id="RU362060"/>
    </source>
</evidence>
<feature type="binding site" evidence="16">
    <location>
        <position position="60"/>
    </location>
    <ligand>
        <name>Ca(2+)</name>
        <dbReference type="ChEBI" id="CHEBI:29108"/>
        <label>1</label>
    </ligand>
</feature>
<feature type="binding site" description="axial binding residue" evidence="16">
    <location>
        <position position="181"/>
    </location>
    <ligand>
        <name>heme b</name>
        <dbReference type="ChEBI" id="CHEBI:60344"/>
    </ligand>
    <ligandPart>
        <name>Fe</name>
        <dbReference type="ChEBI" id="CHEBI:18248"/>
    </ligandPart>
</feature>
<feature type="disulfide bond" evidence="18">
    <location>
        <begin position="188"/>
        <end position="220"/>
    </location>
</feature>
<evidence type="ECO:0000256" key="11">
    <source>
        <dbReference type="ARBA" id="ARBA00023004"/>
    </source>
</evidence>
<feature type="binding site" evidence="16">
    <location>
        <position position="62"/>
    </location>
    <ligand>
        <name>Ca(2+)</name>
        <dbReference type="ChEBI" id="CHEBI:29108"/>
        <label>1</label>
    </ligand>
</feature>
<dbReference type="PROSITE" id="PS50873">
    <property type="entry name" value="PEROXIDASE_4"/>
    <property type="match status" value="1"/>
</dbReference>
<feature type="disulfide bond" evidence="18">
    <location>
        <begin position="23"/>
        <end position="103"/>
    </location>
</feature>
<dbReference type="SUPFAM" id="SSF48113">
    <property type="entry name" value="Heme-dependent peroxidases"/>
    <property type="match status" value="1"/>
</dbReference>
<reference evidence="21" key="1">
    <citation type="submission" date="2023-02" db="EMBL/GenBank/DDBJ databases">
        <title>Genome of toxic invasive species Heracleum sosnowskyi carries increased number of genes despite the absence of recent whole-genome duplications.</title>
        <authorList>
            <person name="Schelkunov M."/>
            <person name="Shtratnikova V."/>
            <person name="Makarenko M."/>
            <person name="Klepikova A."/>
            <person name="Omelchenko D."/>
            <person name="Novikova G."/>
            <person name="Obukhova E."/>
            <person name="Bogdanov V."/>
            <person name="Penin A."/>
            <person name="Logacheva M."/>
        </authorList>
    </citation>
    <scope>NUCLEOTIDE SEQUENCE</scope>
    <source>
        <strain evidence="21">Hsosn_3</strain>
        <tissue evidence="21">Leaf</tissue>
    </source>
</reference>
<feature type="binding site" evidence="16">
    <location>
        <position position="58"/>
    </location>
    <ligand>
        <name>Ca(2+)</name>
        <dbReference type="ChEBI" id="CHEBI:29108"/>
        <label>1</label>
    </ligand>
</feature>
<feature type="binding site" evidence="16">
    <location>
        <position position="77"/>
    </location>
    <ligand>
        <name>Ca(2+)</name>
        <dbReference type="ChEBI" id="CHEBI:29108"/>
        <label>1</label>
    </ligand>
</feature>
<keyword evidence="13 19" id="KW-0376">Hydrogen peroxide</keyword>
<comment type="similarity">
    <text evidence="19">Belongs to the peroxidase family. Classical plant (class III) peroxidase subfamily.</text>
</comment>
<dbReference type="FunFam" id="1.10.520.10:FF:000008">
    <property type="entry name" value="Peroxidase"/>
    <property type="match status" value="1"/>
</dbReference>
<dbReference type="Gene3D" id="1.10.420.10">
    <property type="entry name" value="Peroxidase, domain 2"/>
    <property type="match status" value="1"/>
</dbReference>
<evidence type="ECO:0000256" key="1">
    <source>
        <dbReference type="ARBA" id="ARBA00000189"/>
    </source>
</evidence>
<dbReference type="PROSITE" id="PS00435">
    <property type="entry name" value="PEROXIDASE_1"/>
    <property type="match status" value="1"/>
</dbReference>
<keyword evidence="6 19" id="KW-0575">Peroxidase</keyword>
<evidence type="ECO:0000259" key="20">
    <source>
        <dbReference type="PROSITE" id="PS50873"/>
    </source>
</evidence>
<accession>A0AAD8IJD4</accession>
<feature type="binding site" evidence="16">
    <location>
        <position position="234"/>
    </location>
    <ligand>
        <name>Ca(2+)</name>
        <dbReference type="ChEBI" id="CHEBI:29108"/>
        <label>2</label>
    </ligand>
</feature>
<evidence type="ECO:0000313" key="21">
    <source>
        <dbReference type="EMBL" id="KAK1385000.1"/>
    </source>
</evidence>
<dbReference type="InterPro" id="IPR019793">
    <property type="entry name" value="Peroxidases_heam-ligand_BS"/>
</dbReference>
<evidence type="ECO:0000256" key="10">
    <source>
        <dbReference type="ARBA" id="ARBA00023002"/>
    </source>
</evidence>
<feature type="site" description="Transition state stabilizer" evidence="17">
    <location>
        <position position="50"/>
    </location>
</feature>
<evidence type="ECO:0000256" key="16">
    <source>
        <dbReference type="PIRSR" id="PIRSR600823-3"/>
    </source>
</evidence>
<evidence type="ECO:0000256" key="17">
    <source>
        <dbReference type="PIRSR" id="PIRSR600823-4"/>
    </source>
</evidence>
<dbReference type="GO" id="GO:0046872">
    <property type="term" value="F:metal ion binding"/>
    <property type="evidence" value="ECO:0007669"/>
    <property type="project" value="UniProtKB-UniRule"/>
</dbReference>
<dbReference type="InterPro" id="IPR002016">
    <property type="entry name" value="Haem_peroxidase"/>
</dbReference>
<evidence type="ECO:0000256" key="14">
    <source>
        <dbReference type="PIRSR" id="PIRSR600823-1"/>
    </source>
</evidence>
<feature type="disulfide bond" evidence="18">
    <location>
        <begin position="109"/>
        <end position="307"/>
    </location>
</feature>
<feature type="binding site" evidence="16">
    <location>
        <position position="55"/>
    </location>
    <ligand>
        <name>Ca(2+)</name>
        <dbReference type="ChEBI" id="CHEBI:29108"/>
        <label>1</label>
    </ligand>
</feature>
<evidence type="ECO:0000256" key="7">
    <source>
        <dbReference type="ARBA" id="ARBA00022617"/>
    </source>
</evidence>
<evidence type="ECO:0000256" key="12">
    <source>
        <dbReference type="ARBA" id="ARBA00023157"/>
    </source>
</evidence>
<feature type="binding site" evidence="16">
    <location>
        <position position="231"/>
    </location>
    <ligand>
        <name>Ca(2+)</name>
        <dbReference type="ChEBI" id="CHEBI:29108"/>
        <label>2</label>
    </ligand>
</feature>
<feature type="binding site" evidence="15">
    <location>
        <position position="151"/>
    </location>
    <ligand>
        <name>substrate</name>
    </ligand>
</feature>
<feature type="disulfide bond" evidence="18">
    <location>
        <begin position="56"/>
        <end position="61"/>
    </location>
</feature>
<dbReference type="GO" id="GO:0020037">
    <property type="term" value="F:heme binding"/>
    <property type="evidence" value="ECO:0007669"/>
    <property type="project" value="UniProtKB-UniRule"/>
</dbReference>
<dbReference type="AlphaFoldDB" id="A0AAD8IJD4"/>
<keyword evidence="9 16" id="KW-0106">Calcium</keyword>
<dbReference type="Pfam" id="PF00141">
    <property type="entry name" value="peroxidase"/>
    <property type="match status" value="1"/>
</dbReference>
<evidence type="ECO:0000256" key="3">
    <source>
        <dbReference type="ARBA" id="ARBA00006873"/>
    </source>
</evidence>
<organism evidence="21 22">
    <name type="scientific">Heracleum sosnowskyi</name>
    <dbReference type="NCBI Taxonomy" id="360622"/>
    <lineage>
        <taxon>Eukaryota</taxon>
        <taxon>Viridiplantae</taxon>
        <taxon>Streptophyta</taxon>
        <taxon>Embryophyta</taxon>
        <taxon>Tracheophyta</taxon>
        <taxon>Spermatophyta</taxon>
        <taxon>Magnoliopsida</taxon>
        <taxon>eudicotyledons</taxon>
        <taxon>Gunneridae</taxon>
        <taxon>Pentapetalae</taxon>
        <taxon>asterids</taxon>
        <taxon>campanulids</taxon>
        <taxon>Apiales</taxon>
        <taxon>Apiaceae</taxon>
        <taxon>Apioideae</taxon>
        <taxon>apioid superclade</taxon>
        <taxon>Tordylieae</taxon>
        <taxon>Tordyliinae</taxon>
        <taxon>Heracleum</taxon>
    </lineage>
</organism>
<evidence type="ECO:0000256" key="4">
    <source>
        <dbReference type="ARBA" id="ARBA00012313"/>
    </source>
</evidence>
<keyword evidence="7 19" id="KW-0349">Heme</keyword>
<dbReference type="InterPro" id="IPR010255">
    <property type="entry name" value="Haem_peroxidase_sf"/>
</dbReference>
<evidence type="ECO:0000256" key="18">
    <source>
        <dbReference type="PIRSR" id="PIRSR600823-5"/>
    </source>
</evidence>
<comment type="cofactor">
    <cofactor evidence="16 19">
        <name>heme b</name>
        <dbReference type="ChEBI" id="CHEBI:60344"/>
    </cofactor>
    <text evidence="16 19">Binds 1 heme b (iron(II)-protoporphyrin IX) group per subunit.</text>
</comment>
<dbReference type="GO" id="GO:0042744">
    <property type="term" value="P:hydrogen peroxide catabolic process"/>
    <property type="evidence" value="ECO:0007669"/>
    <property type="project" value="UniProtKB-KW"/>
</dbReference>
<dbReference type="PANTHER" id="PTHR31517">
    <property type="match status" value="1"/>
</dbReference>
<dbReference type="PANTHER" id="PTHR31517:SF84">
    <property type="entry name" value="PEROXIDASE"/>
    <property type="match status" value="1"/>
</dbReference>
<gene>
    <name evidence="21" type="ORF">POM88_022735</name>
</gene>
<comment type="similarity">
    <text evidence="3">Belongs to the peroxidase family. Ascorbate peroxidase subfamily.</text>
</comment>
<comment type="subcellular location">
    <subcellularLocation>
        <location evidence="19">Secreted</location>
    </subcellularLocation>
</comment>
<comment type="cofactor">
    <cofactor evidence="16 19">
        <name>Ca(2+)</name>
        <dbReference type="ChEBI" id="CHEBI:29108"/>
    </cofactor>
    <text evidence="16 19">Binds 2 calcium ions per subunit.</text>
</comment>
<comment type="caution">
    <text evidence="21">The sequence shown here is derived from an EMBL/GenBank/DDBJ whole genome shotgun (WGS) entry which is preliminary data.</text>
</comment>
<evidence type="ECO:0000256" key="6">
    <source>
        <dbReference type="ARBA" id="ARBA00022559"/>
    </source>
</evidence>
<dbReference type="InterPro" id="IPR033905">
    <property type="entry name" value="Secretory_peroxidase"/>
</dbReference>
<evidence type="ECO:0000256" key="9">
    <source>
        <dbReference type="ARBA" id="ARBA00022837"/>
    </source>
</evidence>
<keyword evidence="8 16" id="KW-0479">Metal-binding</keyword>
<evidence type="ECO:0000256" key="13">
    <source>
        <dbReference type="ARBA" id="ARBA00023324"/>
    </source>
</evidence>
<dbReference type="EC" id="1.11.1.7" evidence="4 19"/>
<protein>
    <recommendedName>
        <fullName evidence="4 19">Peroxidase</fullName>
        <ecNumber evidence="4 19">1.11.1.7</ecNumber>
    </recommendedName>
</protein>
<dbReference type="GO" id="GO:0006979">
    <property type="term" value="P:response to oxidative stress"/>
    <property type="evidence" value="ECO:0007669"/>
    <property type="project" value="UniProtKB-UniRule"/>
</dbReference>
<sequence>MLILLPLEILAAHLEQGFYSESCPSAEHIVWKALSAAVRKDPSIPAAIIRLYFHDCFVRGCDASVLLQTTSSKNPSELESFVNNGLRGLDVIHKAKAKVEAECPGIVSCADILAFAARDSTYKAGGIYYNVPSGRRDGTVSIESEVIEFLPHPFLDVPPMIKFFSNKSLSVKEMTALSGAHSIGSSHCAAFSSRLYTFNSSHPQDPTLDNKFANFLKKKCPVNATNSVVLDVVTPDRLDNQYYKNLKRNMGVLTTDQVLARNPLTAKIVKKYIDYPEVWIQDFADAMVHLGNLDVLTGRKGEIRNKCGAVNN</sequence>
<feature type="domain" description="Plant heme peroxidase family profile" evidence="20">
    <location>
        <begin position="13"/>
        <end position="311"/>
    </location>
</feature>
<keyword evidence="12 18" id="KW-1015">Disulfide bond</keyword>
<feature type="binding site" evidence="16">
    <location>
        <position position="64"/>
    </location>
    <ligand>
        <name>Ca(2+)</name>
        <dbReference type="ChEBI" id="CHEBI:29108"/>
        <label>1</label>
    </ligand>
</feature>
<evidence type="ECO:0000256" key="15">
    <source>
        <dbReference type="PIRSR" id="PIRSR600823-2"/>
    </source>
</evidence>
<dbReference type="Proteomes" id="UP001237642">
    <property type="component" value="Unassembled WGS sequence"/>
</dbReference>
<dbReference type="EMBL" id="JAUIZM010000005">
    <property type="protein sequence ID" value="KAK1385000.1"/>
    <property type="molecule type" value="Genomic_DNA"/>
</dbReference>
<keyword evidence="11 16" id="KW-0408">Iron</keyword>
<dbReference type="Gene3D" id="1.10.520.10">
    <property type="match status" value="1"/>
</dbReference>